<organism evidence="2">
    <name type="scientific">viral metagenome</name>
    <dbReference type="NCBI Taxonomy" id="1070528"/>
    <lineage>
        <taxon>unclassified sequences</taxon>
        <taxon>metagenomes</taxon>
        <taxon>organismal metagenomes</taxon>
    </lineage>
</organism>
<feature type="region of interest" description="Disordered" evidence="1">
    <location>
        <begin position="1"/>
        <end position="51"/>
    </location>
</feature>
<dbReference type="EMBL" id="MN740556">
    <property type="protein sequence ID" value="QHU33034.1"/>
    <property type="molecule type" value="Genomic_DNA"/>
</dbReference>
<name>A0A6C0LU02_9ZZZZ</name>
<sequence>MSHKDKKNKKNKKNKKVKAASESNEEIVSENEDFVTNENLASSDEENNEESVKITDKQVRILKAKIIQWLNYDDTIKQMTVNMKKYKDSKKHQEDSIMNMIDKFGLGENKIDVEDNNDGLRGRVYKYKTTTKGPLKEEIIKNALMEAMRDEKQVNQLLKKIDSKRPLTERCYLKRTKGAKE</sequence>
<evidence type="ECO:0000313" key="2">
    <source>
        <dbReference type="EMBL" id="QHU33034.1"/>
    </source>
</evidence>
<dbReference type="InterPro" id="IPR043918">
    <property type="entry name" value="DUF5760"/>
</dbReference>
<accession>A0A6C0LU02</accession>
<evidence type="ECO:0000256" key="1">
    <source>
        <dbReference type="SAM" id="MobiDB-lite"/>
    </source>
</evidence>
<feature type="compositionally biased region" description="Basic residues" evidence="1">
    <location>
        <begin position="1"/>
        <end position="18"/>
    </location>
</feature>
<dbReference type="AlphaFoldDB" id="A0A6C0LU02"/>
<feature type="compositionally biased region" description="Acidic residues" evidence="1">
    <location>
        <begin position="23"/>
        <end position="35"/>
    </location>
</feature>
<proteinExistence type="predicted"/>
<protein>
    <submittedName>
        <fullName evidence="2">Uncharacterized protein</fullName>
    </submittedName>
</protein>
<reference evidence="2" key="1">
    <citation type="journal article" date="2020" name="Nature">
        <title>Giant virus diversity and host interactions through global metagenomics.</title>
        <authorList>
            <person name="Schulz F."/>
            <person name="Roux S."/>
            <person name="Paez-Espino D."/>
            <person name="Jungbluth S."/>
            <person name="Walsh D.A."/>
            <person name="Denef V.J."/>
            <person name="McMahon K.D."/>
            <person name="Konstantinidis K.T."/>
            <person name="Eloe-Fadrosh E.A."/>
            <person name="Kyrpides N.C."/>
            <person name="Woyke T."/>
        </authorList>
    </citation>
    <scope>NUCLEOTIDE SEQUENCE</scope>
    <source>
        <strain evidence="2">GVMAG-S-1014582-52</strain>
    </source>
</reference>
<dbReference type="Pfam" id="PF19064">
    <property type="entry name" value="DUF5760"/>
    <property type="match status" value="1"/>
</dbReference>